<keyword evidence="10" id="KW-1185">Reference proteome</keyword>
<keyword evidence="4 8" id="KW-0805">Transcription regulation</keyword>
<name>A0A6G1IA68_9PEZI</name>
<comment type="subunit">
    <text evidence="8">Component of the Mediator complex.</text>
</comment>
<keyword evidence="6 8" id="KW-0539">Nucleus</keyword>
<accession>A0A6G1IA68</accession>
<proteinExistence type="inferred from homology"/>
<dbReference type="Gene3D" id="2.40.320.10">
    <property type="entry name" value="Hypothetical Protein Pfu-838710-001"/>
    <property type="match status" value="1"/>
</dbReference>
<comment type="subcellular location">
    <subcellularLocation>
        <location evidence="1 8">Nucleus</location>
    </subcellularLocation>
</comment>
<dbReference type="GO" id="GO:0070847">
    <property type="term" value="C:core mediator complex"/>
    <property type="evidence" value="ECO:0007669"/>
    <property type="project" value="TreeGrafter"/>
</dbReference>
<evidence type="ECO:0000256" key="3">
    <source>
        <dbReference type="ARBA" id="ARBA00019612"/>
    </source>
</evidence>
<dbReference type="Proteomes" id="UP000799640">
    <property type="component" value="Unassembled WGS sequence"/>
</dbReference>
<dbReference type="Pfam" id="PF09637">
    <property type="entry name" value="Med18"/>
    <property type="match status" value="1"/>
</dbReference>
<comment type="similarity">
    <text evidence="2 8">Belongs to the Mediator complex subunit 18 family.</text>
</comment>
<dbReference type="GO" id="GO:0016592">
    <property type="term" value="C:mediator complex"/>
    <property type="evidence" value="ECO:0007669"/>
    <property type="project" value="InterPro"/>
</dbReference>
<dbReference type="PANTHER" id="PTHR13321">
    <property type="entry name" value="MEDIATOR OF RNA POLYMERASE II TRANSCRIPTION, SUBUNIT 18"/>
    <property type="match status" value="1"/>
</dbReference>
<evidence type="ECO:0000256" key="5">
    <source>
        <dbReference type="ARBA" id="ARBA00023163"/>
    </source>
</evidence>
<dbReference type="GO" id="GO:0003712">
    <property type="term" value="F:transcription coregulator activity"/>
    <property type="evidence" value="ECO:0007669"/>
    <property type="project" value="InterPro"/>
</dbReference>
<sequence>MTSNNAPPLNSLHELLLFGTVSATRQPALLRILAGYAGLQPHAILELHAYFKPTRSPTVVQQRGGSQGITGLKPGQQAQAGPKDLYFWQLVRNVEEDELTDAGSDAASSGTKPHKWQLQFRDTPEPGKRSAAIRFAVNQDVVHGDPEAYMQAMEYRYQSRHLLEGHRLVYNNVVISLYRAFVPREDSATALSPLPPRSQLQLLDPSGTYIVEANIRLSDRSNPTIINTGLKELDRLRTQLRDIIDLKVPDRLKLDTRVK</sequence>
<dbReference type="GO" id="GO:0006357">
    <property type="term" value="P:regulation of transcription by RNA polymerase II"/>
    <property type="evidence" value="ECO:0007669"/>
    <property type="project" value="InterPro"/>
</dbReference>
<keyword evidence="8" id="KW-0010">Activator</keyword>
<evidence type="ECO:0000256" key="4">
    <source>
        <dbReference type="ARBA" id="ARBA00023015"/>
    </source>
</evidence>
<comment type="function">
    <text evidence="8">Component of the Mediator complex, a coactivator involved in the regulated transcription of nearly all RNA polymerase II-dependent genes. Mediator functions as a bridge to convey information from gene-specific regulatory proteins to the basal RNA polymerase II transcription machinery. Mediator is recruited to promoters by direct interactions with regulatory proteins and serves as a scaffold for the assembly of a functional preinitiation complex with RNA polymerase II and the general transcription factors.</text>
</comment>
<evidence type="ECO:0000313" key="10">
    <source>
        <dbReference type="Proteomes" id="UP000799640"/>
    </source>
</evidence>
<reference evidence="9" key="1">
    <citation type="journal article" date="2020" name="Stud. Mycol.">
        <title>101 Dothideomycetes genomes: a test case for predicting lifestyles and emergence of pathogens.</title>
        <authorList>
            <person name="Haridas S."/>
            <person name="Albert R."/>
            <person name="Binder M."/>
            <person name="Bloem J."/>
            <person name="Labutti K."/>
            <person name="Salamov A."/>
            <person name="Andreopoulos B."/>
            <person name="Baker S."/>
            <person name="Barry K."/>
            <person name="Bills G."/>
            <person name="Bluhm B."/>
            <person name="Cannon C."/>
            <person name="Castanera R."/>
            <person name="Culley D."/>
            <person name="Daum C."/>
            <person name="Ezra D."/>
            <person name="Gonzalez J."/>
            <person name="Henrissat B."/>
            <person name="Kuo A."/>
            <person name="Liang C."/>
            <person name="Lipzen A."/>
            <person name="Lutzoni F."/>
            <person name="Magnuson J."/>
            <person name="Mondo S."/>
            <person name="Nolan M."/>
            <person name="Ohm R."/>
            <person name="Pangilinan J."/>
            <person name="Park H.-J."/>
            <person name="Ramirez L."/>
            <person name="Alfaro M."/>
            <person name="Sun H."/>
            <person name="Tritt A."/>
            <person name="Yoshinaga Y."/>
            <person name="Zwiers L.-H."/>
            <person name="Turgeon B."/>
            <person name="Goodwin S."/>
            <person name="Spatafora J."/>
            <person name="Crous P."/>
            <person name="Grigoriev I."/>
        </authorList>
    </citation>
    <scope>NUCLEOTIDE SEQUENCE</scope>
    <source>
        <strain evidence="9">CBS 262.69</strain>
    </source>
</reference>
<dbReference type="OrthoDB" id="5348092at2759"/>
<dbReference type="InterPro" id="IPR019095">
    <property type="entry name" value="Mediator_Med18"/>
</dbReference>
<evidence type="ECO:0000313" key="9">
    <source>
        <dbReference type="EMBL" id="KAF2405203.1"/>
    </source>
</evidence>
<evidence type="ECO:0000256" key="2">
    <source>
        <dbReference type="ARBA" id="ARBA00009814"/>
    </source>
</evidence>
<dbReference type="AlphaFoldDB" id="A0A6G1IA68"/>
<protein>
    <recommendedName>
        <fullName evidence="3 8">Mediator of RNA polymerase II transcription subunit 18</fullName>
    </recommendedName>
    <alternativeName>
        <fullName evidence="7 8">Mediator complex subunit 18</fullName>
    </alternativeName>
</protein>
<evidence type="ECO:0000256" key="8">
    <source>
        <dbReference type="RuleBase" id="RU364150"/>
    </source>
</evidence>
<evidence type="ECO:0000256" key="1">
    <source>
        <dbReference type="ARBA" id="ARBA00004123"/>
    </source>
</evidence>
<organism evidence="9 10">
    <name type="scientific">Trichodelitschia bisporula</name>
    <dbReference type="NCBI Taxonomy" id="703511"/>
    <lineage>
        <taxon>Eukaryota</taxon>
        <taxon>Fungi</taxon>
        <taxon>Dikarya</taxon>
        <taxon>Ascomycota</taxon>
        <taxon>Pezizomycotina</taxon>
        <taxon>Dothideomycetes</taxon>
        <taxon>Dothideomycetes incertae sedis</taxon>
        <taxon>Phaeotrichales</taxon>
        <taxon>Phaeotrichaceae</taxon>
        <taxon>Trichodelitschia</taxon>
    </lineage>
</organism>
<dbReference type="PANTHER" id="PTHR13321:SF2">
    <property type="entry name" value="MEDIATOR OF RNA POLYMERASE II TRANSCRIPTION SUBUNIT 18"/>
    <property type="match status" value="1"/>
</dbReference>
<dbReference type="GO" id="GO:0006369">
    <property type="term" value="P:termination of RNA polymerase II transcription"/>
    <property type="evidence" value="ECO:0007669"/>
    <property type="project" value="TreeGrafter"/>
</dbReference>
<evidence type="ECO:0000256" key="7">
    <source>
        <dbReference type="ARBA" id="ARBA00032012"/>
    </source>
</evidence>
<gene>
    <name evidence="8" type="primary">MED18</name>
    <name evidence="9" type="ORF">EJ06DRAFT_525739</name>
</gene>
<keyword evidence="5 8" id="KW-0804">Transcription</keyword>
<dbReference type="EMBL" id="ML996687">
    <property type="protein sequence ID" value="KAF2405203.1"/>
    <property type="molecule type" value="Genomic_DNA"/>
</dbReference>
<evidence type="ECO:0000256" key="6">
    <source>
        <dbReference type="ARBA" id="ARBA00023242"/>
    </source>
</evidence>